<proteinExistence type="predicted"/>
<dbReference type="EMBL" id="JBHSHT010000001">
    <property type="protein sequence ID" value="MFC4822917.1"/>
    <property type="molecule type" value="Genomic_DNA"/>
</dbReference>
<evidence type="ECO:0000313" key="3">
    <source>
        <dbReference type="Proteomes" id="UP001595945"/>
    </source>
</evidence>
<gene>
    <name evidence="2" type="ORF">ACFO9K_01445</name>
</gene>
<dbReference type="GeneID" id="73046040"/>
<dbReference type="RefSeq" id="WP_254267576.1">
    <property type="nucleotide sequence ID" value="NZ_CP100400.1"/>
</dbReference>
<comment type="caution">
    <text evidence="2">The sequence shown here is derived from an EMBL/GenBank/DDBJ whole genome shotgun (WGS) entry which is preliminary data.</text>
</comment>
<keyword evidence="3" id="KW-1185">Reference proteome</keyword>
<dbReference type="InterPro" id="IPR036388">
    <property type="entry name" value="WH-like_DNA-bd_sf"/>
</dbReference>
<evidence type="ECO:0000259" key="1">
    <source>
        <dbReference type="Pfam" id="PF24035"/>
    </source>
</evidence>
<feature type="domain" description="DUF7344" evidence="1">
    <location>
        <begin position="17"/>
        <end position="96"/>
    </location>
</feature>
<dbReference type="Pfam" id="PF24035">
    <property type="entry name" value="DUF7344"/>
    <property type="match status" value="1"/>
</dbReference>
<dbReference type="Gene3D" id="1.10.10.10">
    <property type="entry name" value="Winged helix-like DNA-binding domain superfamily/Winged helix DNA-binding domain"/>
    <property type="match status" value="1"/>
</dbReference>
<protein>
    <recommendedName>
        <fullName evidence="1">DUF7344 domain-containing protein</fullName>
    </recommendedName>
</protein>
<dbReference type="Proteomes" id="UP001595945">
    <property type="component" value="Unassembled WGS sequence"/>
</dbReference>
<sequence>MSKHDASAESLTTDQAFDLLGDSTRRRAVAALREFDGSATLDRLAEATAARVEDVDPSAVTADRRERTATMLHHNHLPRLEDADVVEYDPAESRVELTEVATDLEPYFEVIDGAYSE</sequence>
<evidence type="ECO:0000313" key="2">
    <source>
        <dbReference type="EMBL" id="MFC4822917.1"/>
    </source>
</evidence>
<accession>A0ABD5PWS8</accession>
<reference evidence="2 3" key="1">
    <citation type="journal article" date="2019" name="Int. J. Syst. Evol. Microbiol.">
        <title>The Global Catalogue of Microorganisms (GCM) 10K type strain sequencing project: providing services to taxonomists for standard genome sequencing and annotation.</title>
        <authorList>
            <consortium name="The Broad Institute Genomics Platform"/>
            <consortium name="The Broad Institute Genome Sequencing Center for Infectious Disease"/>
            <person name="Wu L."/>
            <person name="Ma J."/>
        </authorList>
    </citation>
    <scope>NUCLEOTIDE SEQUENCE [LARGE SCALE GENOMIC DNA]</scope>
    <source>
        <strain evidence="2 3">XZYJ18</strain>
    </source>
</reference>
<organism evidence="2 3">
    <name type="scientific">Halorussus aquaticus</name>
    <dbReference type="NCBI Taxonomy" id="2953748"/>
    <lineage>
        <taxon>Archaea</taxon>
        <taxon>Methanobacteriati</taxon>
        <taxon>Methanobacteriota</taxon>
        <taxon>Stenosarchaea group</taxon>
        <taxon>Halobacteria</taxon>
        <taxon>Halobacteriales</taxon>
        <taxon>Haladaptataceae</taxon>
        <taxon>Halorussus</taxon>
    </lineage>
</organism>
<dbReference type="AlphaFoldDB" id="A0ABD5PWS8"/>
<name>A0ABD5PWS8_9EURY</name>
<dbReference type="InterPro" id="IPR055768">
    <property type="entry name" value="DUF7344"/>
</dbReference>